<dbReference type="SUPFAM" id="SSF47459">
    <property type="entry name" value="HLH, helix-loop-helix DNA-binding domain"/>
    <property type="match status" value="1"/>
</dbReference>
<name>T1GH54_MEGSC</name>
<feature type="domain" description="BHLH" evidence="6">
    <location>
        <begin position="76"/>
        <end position="133"/>
    </location>
</feature>
<dbReference type="GO" id="GO:0000981">
    <property type="term" value="F:DNA-binding transcription factor activity, RNA polymerase II-specific"/>
    <property type="evidence" value="ECO:0007669"/>
    <property type="project" value="TreeGrafter"/>
</dbReference>
<dbReference type="InterPro" id="IPR011598">
    <property type="entry name" value="bHLH_dom"/>
</dbReference>
<evidence type="ECO:0000256" key="3">
    <source>
        <dbReference type="ARBA" id="ARBA00023163"/>
    </source>
</evidence>
<keyword evidence="2" id="KW-0805">Transcription regulation</keyword>
<comment type="subcellular location">
    <subcellularLocation>
        <location evidence="1">Nucleus</location>
    </subcellularLocation>
</comment>
<evidence type="ECO:0000313" key="8">
    <source>
        <dbReference type="Proteomes" id="UP000015102"/>
    </source>
</evidence>
<dbReference type="PANTHER" id="PTHR46117">
    <property type="entry name" value="FI24210P1"/>
    <property type="match status" value="1"/>
</dbReference>
<keyword evidence="3" id="KW-0804">Transcription</keyword>
<feature type="coiled-coil region" evidence="5">
    <location>
        <begin position="130"/>
        <end position="157"/>
    </location>
</feature>
<dbReference type="GO" id="GO:0046983">
    <property type="term" value="F:protein dimerization activity"/>
    <property type="evidence" value="ECO:0007669"/>
    <property type="project" value="InterPro"/>
</dbReference>
<evidence type="ECO:0000259" key="6">
    <source>
        <dbReference type="PROSITE" id="PS50888"/>
    </source>
</evidence>
<keyword evidence="5" id="KW-0175">Coiled coil</keyword>
<dbReference type="SMART" id="SM00353">
    <property type="entry name" value="HLH"/>
    <property type="match status" value="1"/>
</dbReference>
<dbReference type="EnsemblMetazoa" id="MESCA002739-RA">
    <property type="protein sequence ID" value="MESCA002739-PA"/>
    <property type="gene ID" value="MESCA002739"/>
</dbReference>
<dbReference type="Proteomes" id="UP000015102">
    <property type="component" value="Unassembled WGS sequence"/>
</dbReference>
<evidence type="ECO:0000313" key="7">
    <source>
        <dbReference type="EnsemblMetazoa" id="MESCA002739-PA"/>
    </source>
</evidence>
<evidence type="ECO:0000256" key="5">
    <source>
        <dbReference type="SAM" id="Coils"/>
    </source>
</evidence>
<proteinExistence type="predicted"/>
<dbReference type="InterPro" id="IPR051732">
    <property type="entry name" value="USF"/>
</dbReference>
<evidence type="ECO:0000256" key="4">
    <source>
        <dbReference type="ARBA" id="ARBA00023242"/>
    </source>
</evidence>
<organism evidence="7 8">
    <name type="scientific">Megaselia scalaris</name>
    <name type="common">Humpbacked fly</name>
    <name type="synonym">Phora scalaris</name>
    <dbReference type="NCBI Taxonomy" id="36166"/>
    <lineage>
        <taxon>Eukaryota</taxon>
        <taxon>Metazoa</taxon>
        <taxon>Ecdysozoa</taxon>
        <taxon>Arthropoda</taxon>
        <taxon>Hexapoda</taxon>
        <taxon>Insecta</taxon>
        <taxon>Pterygota</taxon>
        <taxon>Neoptera</taxon>
        <taxon>Endopterygota</taxon>
        <taxon>Diptera</taxon>
        <taxon>Brachycera</taxon>
        <taxon>Muscomorpha</taxon>
        <taxon>Platypezoidea</taxon>
        <taxon>Phoridae</taxon>
        <taxon>Megaseliini</taxon>
        <taxon>Megaselia</taxon>
    </lineage>
</organism>
<dbReference type="InterPro" id="IPR036638">
    <property type="entry name" value="HLH_DNA-bd_sf"/>
</dbReference>
<keyword evidence="4" id="KW-0539">Nucleus</keyword>
<keyword evidence="8" id="KW-1185">Reference proteome</keyword>
<dbReference type="Gene3D" id="4.10.280.10">
    <property type="entry name" value="Helix-loop-helix DNA-binding domain"/>
    <property type="match status" value="1"/>
</dbReference>
<evidence type="ECO:0000256" key="1">
    <source>
        <dbReference type="ARBA" id="ARBA00004123"/>
    </source>
</evidence>
<accession>T1GH54</accession>
<dbReference type="AlphaFoldDB" id="T1GH54"/>
<dbReference type="EMBL" id="CAQQ02192219">
    <property type="status" value="NOT_ANNOTATED_CDS"/>
    <property type="molecule type" value="Genomic_DNA"/>
</dbReference>
<evidence type="ECO:0000256" key="2">
    <source>
        <dbReference type="ARBA" id="ARBA00023015"/>
    </source>
</evidence>
<dbReference type="Pfam" id="PF00010">
    <property type="entry name" value="HLH"/>
    <property type="match status" value="1"/>
</dbReference>
<reference evidence="8" key="1">
    <citation type="submission" date="2013-02" db="EMBL/GenBank/DDBJ databases">
        <authorList>
            <person name="Hughes D."/>
        </authorList>
    </citation>
    <scope>NUCLEOTIDE SEQUENCE</scope>
    <source>
        <strain>Durham</strain>
        <strain evidence="8">NC isolate 2 -- Noor lab</strain>
    </source>
</reference>
<sequence>MDAKPQYFDFAVPESNDGNLVSDNVFLTIVDQKEQEDDSGNCQFIVVRNVEPKSSGTVSRKQNQINRLVDIKREEKRRVTHNEVERRRRVKINNWISQLKELMDGKSSNVDSHHTSDSKSQILVKACDYIKDINMQLEKLTEENTKLREENALLHNKLLESSSIDNTS</sequence>
<reference evidence="7" key="2">
    <citation type="submission" date="2015-06" db="UniProtKB">
        <authorList>
            <consortium name="EnsemblMetazoa"/>
        </authorList>
    </citation>
    <scope>IDENTIFICATION</scope>
</reference>
<dbReference type="PROSITE" id="PS50888">
    <property type="entry name" value="BHLH"/>
    <property type="match status" value="1"/>
</dbReference>
<dbReference type="HOGENOM" id="CLU_1588357_0_0_1"/>
<dbReference type="STRING" id="36166.T1GH54"/>
<dbReference type="GO" id="GO:0005634">
    <property type="term" value="C:nucleus"/>
    <property type="evidence" value="ECO:0007669"/>
    <property type="project" value="UniProtKB-SubCell"/>
</dbReference>
<protein>
    <recommendedName>
        <fullName evidence="6">BHLH domain-containing protein</fullName>
    </recommendedName>
</protein>
<dbReference type="PANTHER" id="PTHR46117:SF3">
    <property type="entry name" value="FI24210P1"/>
    <property type="match status" value="1"/>
</dbReference>
<dbReference type="GO" id="GO:0000978">
    <property type="term" value="F:RNA polymerase II cis-regulatory region sequence-specific DNA binding"/>
    <property type="evidence" value="ECO:0007669"/>
    <property type="project" value="TreeGrafter"/>
</dbReference>